<organism evidence="1 2">
    <name type="scientific">Tindallia magadiensis</name>
    <dbReference type="NCBI Taxonomy" id="69895"/>
    <lineage>
        <taxon>Bacteria</taxon>
        <taxon>Bacillati</taxon>
        <taxon>Bacillota</taxon>
        <taxon>Clostridia</taxon>
        <taxon>Peptostreptococcales</taxon>
        <taxon>Tindalliaceae</taxon>
        <taxon>Tindallia</taxon>
    </lineage>
</organism>
<evidence type="ECO:0000313" key="1">
    <source>
        <dbReference type="EMBL" id="SFH88890.1"/>
    </source>
</evidence>
<dbReference type="InterPro" id="IPR012675">
    <property type="entry name" value="Beta-grasp_dom_sf"/>
</dbReference>
<dbReference type="InterPro" id="IPR003749">
    <property type="entry name" value="ThiS/MoaD-like"/>
</dbReference>
<dbReference type="Pfam" id="PF02597">
    <property type="entry name" value="ThiS"/>
    <property type="match status" value="1"/>
</dbReference>
<dbReference type="SUPFAM" id="SSF54285">
    <property type="entry name" value="MoaD/ThiS"/>
    <property type="match status" value="1"/>
</dbReference>
<evidence type="ECO:0000313" key="2">
    <source>
        <dbReference type="Proteomes" id="UP000199287"/>
    </source>
</evidence>
<dbReference type="EMBL" id="FOQA01000004">
    <property type="protein sequence ID" value="SFH88890.1"/>
    <property type="molecule type" value="Genomic_DNA"/>
</dbReference>
<dbReference type="Gene3D" id="3.10.20.30">
    <property type="match status" value="1"/>
</dbReference>
<accession>A0A1I3DQ78</accession>
<protein>
    <submittedName>
        <fullName evidence="1">Molybdopterin converting factor, small subunit</fullName>
    </submittedName>
</protein>
<dbReference type="RefSeq" id="WP_093371431.1">
    <property type="nucleotide sequence ID" value="NZ_FOQA01000004.1"/>
</dbReference>
<gene>
    <name evidence="1" type="ORF">SAMN05192551_10460</name>
</gene>
<sequence>MLIKVRLFATLREGRGKEVELKPEGEIIGKELLEILEIDEDDVAIYLVNGRDGKMDAKIENGDVISIFPPVGGG</sequence>
<dbReference type="InterPro" id="IPR016155">
    <property type="entry name" value="Mopterin_synth/thiamin_S_b"/>
</dbReference>
<dbReference type="Proteomes" id="UP000199287">
    <property type="component" value="Unassembled WGS sequence"/>
</dbReference>
<dbReference type="STRING" id="69895.SAMN05192551_10460"/>
<reference evidence="2" key="1">
    <citation type="submission" date="2016-10" db="EMBL/GenBank/DDBJ databases">
        <authorList>
            <person name="Varghese N."/>
            <person name="Submissions S."/>
        </authorList>
    </citation>
    <scope>NUCLEOTIDE SEQUENCE [LARGE SCALE GENOMIC DNA]</scope>
    <source>
        <strain evidence="2">Z-7934</strain>
    </source>
</reference>
<dbReference type="AlphaFoldDB" id="A0A1I3DQ78"/>
<proteinExistence type="predicted"/>
<name>A0A1I3DQ78_9FIRM</name>
<dbReference type="OrthoDB" id="9801945at2"/>
<keyword evidence="2" id="KW-1185">Reference proteome</keyword>